<keyword evidence="1" id="KW-0175">Coiled coil</keyword>
<dbReference type="Proteomes" id="UP001054846">
    <property type="component" value="Chromosome"/>
</dbReference>
<keyword evidence="3" id="KW-0378">Hydrolase</keyword>
<dbReference type="GO" id="GO:0004519">
    <property type="term" value="F:endonuclease activity"/>
    <property type="evidence" value="ECO:0007669"/>
    <property type="project" value="UniProtKB-KW"/>
</dbReference>
<dbReference type="EMBL" id="CP063845">
    <property type="protein sequence ID" value="UFP93663.1"/>
    <property type="molecule type" value="Genomic_DNA"/>
</dbReference>
<keyword evidence="3" id="KW-0540">Nuclease</keyword>
<dbReference type="InterPro" id="IPR008538">
    <property type="entry name" value="Uma2"/>
</dbReference>
<dbReference type="InterPro" id="IPR011335">
    <property type="entry name" value="Restrct_endonuc-II-like"/>
</dbReference>
<dbReference type="PANTHER" id="PTHR33352">
    <property type="entry name" value="SLR1095 PROTEIN"/>
    <property type="match status" value="1"/>
</dbReference>
<feature type="coiled-coil region" evidence="1">
    <location>
        <begin position="212"/>
        <end position="253"/>
    </location>
</feature>
<dbReference type="PANTHER" id="PTHR33352:SF3">
    <property type="entry name" value="SLR1612 PROTEIN"/>
    <property type="match status" value="1"/>
</dbReference>
<reference evidence="3 4" key="1">
    <citation type="journal article" date="2021" name="Genome Biol. Evol.">
        <title>Complete Genome Sequencing of a Novel Gloeobacter Species from a Waterfall Cave in Mexico.</title>
        <authorList>
            <person name="Saw J.H."/>
            <person name="Cardona T."/>
            <person name="Montejano G."/>
        </authorList>
    </citation>
    <scope>NUCLEOTIDE SEQUENCE [LARGE SCALE GENOMIC DNA]</scope>
    <source>
        <strain evidence="3">MG652769</strain>
    </source>
</reference>
<keyword evidence="3" id="KW-0255">Endonuclease</keyword>
<organism evidence="3 4">
    <name type="scientific">Gloeobacter morelensis MG652769</name>
    <dbReference type="NCBI Taxonomy" id="2781736"/>
    <lineage>
        <taxon>Bacteria</taxon>
        <taxon>Bacillati</taxon>
        <taxon>Cyanobacteriota</taxon>
        <taxon>Cyanophyceae</taxon>
        <taxon>Gloeobacterales</taxon>
        <taxon>Gloeobacteraceae</taxon>
        <taxon>Gloeobacter</taxon>
        <taxon>Gloeobacter morelensis</taxon>
    </lineage>
</organism>
<keyword evidence="4" id="KW-1185">Reference proteome</keyword>
<evidence type="ECO:0000313" key="3">
    <source>
        <dbReference type="EMBL" id="UFP93663.1"/>
    </source>
</evidence>
<accession>A0ABY3PJD2</accession>
<sequence>MNAFKPGLPITPANLSLPTMYDLPSENPEEPGLPDQFHDWQPQLLSQTFRPLAVPPDQVLTAADLNVYYDPNNPRYYKRPDWFAVLGVPRFVDGGRLSYVRWQEGRSPIIVVELLSPNTIEEDQGLTLRGQQPPSKWEVYEQILQVPYYVLFNRIGDTLQIFRLESGLYYKEQQGSRLWIPELQIGLGLWTGTFADWERQWLRWYDSDGQWISSEQEKIALEQQRADLAEQRARQAEQRAEALAQRLKAAGIDPENL</sequence>
<protein>
    <submittedName>
        <fullName evidence="3">Uma2 family endonuclease</fullName>
    </submittedName>
</protein>
<name>A0ABY3PJD2_9CYAN</name>
<evidence type="ECO:0000313" key="4">
    <source>
        <dbReference type="Proteomes" id="UP001054846"/>
    </source>
</evidence>
<dbReference type="CDD" id="cd06260">
    <property type="entry name" value="DUF820-like"/>
    <property type="match status" value="1"/>
</dbReference>
<dbReference type="SUPFAM" id="SSF52980">
    <property type="entry name" value="Restriction endonuclease-like"/>
    <property type="match status" value="1"/>
</dbReference>
<dbReference type="RefSeq" id="WP_230840713.1">
    <property type="nucleotide sequence ID" value="NZ_CP063845.1"/>
</dbReference>
<proteinExistence type="predicted"/>
<gene>
    <name evidence="3" type="ORF">ISF26_18025</name>
</gene>
<evidence type="ECO:0000256" key="1">
    <source>
        <dbReference type="SAM" id="Coils"/>
    </source>
</evidence>
<evidence type="ECO:0000259" key="2">
    <source>
        <dbReference type="Pfam" id="PF05685"/>
    </source>
</evidence>
<dbReference type="Gene3D" id="3.90.1570.10">
    <property type="entry name" value="tt1808, chain A"/>
    <property type="match status" value="1"/>
</dbReference>
<dbReference type="Pfam" id="PF05685">
    <property type="entry name" value="Uma2"/>
    <property type="match status" value="1"/>
</dbReference>
<dbReference type="InterPro" id="IPR012296">
    <property type="entry name" value="Nuclease_put_TT1808"/>
</dbReference>
<feature type="domain" description="Putative restriction endonuclease" evidence="2">
    <location>
        <begin position="21"/>
        <end position="190"/>
    </location>
</feature>